<dbReference type="SUPFAM" id="SSF64376">
    <property type="entry name" value="YlxR-like"/>
    <property type="match status" value="1"/>
</dbReference>
<dbReference type="Proteomes" id="UP000516349">
    <property type="component" value="Chromosome"/>
</dbReference>
<feature type="domain" description="YlxR" evidence="1">
    <location>
        <begin position="23"/>
        <end position="97"/>
    </location>
</feature>
<accession>A0A7H1NPJ9</accession>
<dbReference type="EMBL" id="CP060244">
    <property type="protein sequence ID" value="QNT77709.1"/>
    <property type="molecule type" value="Genomic_DNA"/>
</dbReference>
<dbReference type="SUPFAM" id="SSF55315">
    <property type="entry name" value="L30e-like"/>
    <property type="match status" value="1"/>
</dbReference>
<dbReference type="KEGG" id="ebla:JGUZn3_04600"/>
<evidence type="ECO:0000313" key="3">
    <source>
        <dbReference type="Proteomes" id="UP000516349"/>
    </source>
</evidence>
<evidence type="ECO:0000259" key="1">
    <source>
        <dbReference type="Pfam" id="PF04296"/>
    </source>
</evidence>
<proteinExistence type="predicted"/>
<evidence type="ECO:0000313" key="2">
    <source>
        <dbReference type="EMBL" id="QNT77709.1"/>
    </source>
</evidence>
<dbReference type="Gene3D" id="3.30.1330.30">
    <property type="match status" value="1"/>
</dbReference>
<dbReference type="PANTHER" id="PTHR34215:SF1">
    <property type="entry name" value="YLXR DOMAIN-CONTAINING PROTEIN"/>
    <property type="match status" value="1"/>
</dbReference>
<dbReference type="PANTHER" id="PTHR34215">
    <property type="entry name" value="BLL0784 PROTEIN"/>
    <property type="match status" value="1"/>
</dbReference>
<dbReference type="InterPro" id="IPR007393">
    <property type="entry name" value="YlxR_dom"/>
</dbReference>
<name>A0A7H1NPJ9_9PROT</name>
<dbReference type="Gene3D" id="3.30.1230.10">
    <property type="entry name" value="YlxR-like"/>
    <property type="match status" value="1"/>
</dbReference>
<dbReference type="InterPro" id="IPR037465">
    <property type="entry name" value="YlxR"/>
</dbReference>
<gene>
    <name evidence="2" type="ORF">JGUZn3_04600</name>
</gene>
<sequence>MGLDLTAEKLMSLTQQREKKSERRCIVTKDILPPEQMLRFVISPEGVVVPDFSRKLPGRGFWLNPTREILHTALKQKAFDRVAKRRVVLPENLEEILKKGFLGRILEKIGLARKSGQAVSGFTKVREWVVQGRANLVIQASDGSAAERNRVLSGHSEIKVVAVIPAVEIGKIFGREHAVHAAILKGTLADQLQGEVERYIGLVG</sequence>
<protein>
    <recommendedName>
        <fullName evidence="1">YlxR domain-containing protein</fullName>
    </recommendedName>
</protein>
<organism evidence="2 3">
    <name type="scientific">Entomobacter blattae</name>
    <dbReference type="NCBI Taxonomy" id="2762277"/>
    <lineage>
        <taxon>Bacteria</taxon>
        <taxon>Pseudomonadati</taxon>
        <taxon>Pseudomonadota</taxon>
        <taxon>Alphaproteobacteria</taxon>
        <taxon>Acetobacterales</taxon>
        <taxon>Acetobacteraceae</taxon>
        <taxon>Entomobacter</taxon>
    </lineage>
</organism>
<dbReference type="NCBIfam" id="NF006622">
    <property type="entry name" value="PRK09190.1"/>
    <property type="match status" value="1"/>
</dbReference>
<dbReference type="Pfam" id="PF04296">
    <property type="entry name" value="YlxR"/>
    <property type="match status" value="1"/>
</dbReference>
<dbReference type="InterPro" id="IPR029064">
    <property type="entry name" value="Ribosomal_eL30-like_sf"/>
</dbReference>
<keyword evidence="3" id="KW-1185">Reference proteome</keyword>
<dbReference type="RefSeq" id="WP_238996865.1">
    <property type="nucleotide sequence ID" value="NZ_CP060244.1"/>
</dbReference>
<dbReference type="InterPro" id="IPR035931">
    <property type="entry name" value="YlxR-like_sf"/>
</dbReference>
<reference evidence="2 3" key="1">
    <citation type="submission" date="2020-08" db="EMBL/GenBank/DDBJ databases">
        <title>Complete genome sequence of Entomobacter blattae G55GP.</title>
        <authorList>
            <person name="Poehlein A."/>
            <person name="Guzman J."/>
            <person name="Daniel R."/>
            <person name="Vilcinskas A."/>
        </authorList>
    </citation>
    <scope>NUCLEOTIDE SEQUENCE [LARGE SCALE GENOMIC DNA]</scope>
    <source>
        <strain evidence="2 3">G55GP</strain>
    </source>
</reference>
<dbReference type="AlphaFoldDB" id="A0A7H1NPJ9"/>